<reference evidence="3 4" key="1">
    <citation type="submission" date="2019-01" db="EMBL/GenBank/DDBJ databases">
        <title>Coherence of Microcystis species and biogeography revealed through population genomics.</title>
        <authorList>
            <person name="Perez-Carrascal O.M."/>
            <person name="Terrat Y."/>
            <person name="Giani A."/>
            <person name="Fortin N."/>
            <person name="Tromas N."/>
            <person name="Shapiro B.J."/>
        </authorList>
    </citation>
    <scope>NUCLEOTIDE SEQUENCE [LARGE SCALE GENOMIC DNA]</scope>
    <source>
        <strain evidence="3">Mf_WU_F_19750830_S460</strain>
    </source>
</reference>
<keyword evidence="2" id="KW-0812">Transmembrane</keyword>
<proteinExistence type="predicted"/>
<feature type="transmembrane region" description="Helical" evidence="2">
    <location>
        <begin position="18"/>
        <end position="36"/>
    </location>
</feature>
<evidence type="ECO:0000313" key="4">
    <source>
        <dbReference type="Proteomes" id="UP000320730"/>
    </source>
</evidence>
<gene>
    <name evidence="3" type="ORF">EWV40_05125</name>
</gene>
<keyword evidence="2" id="KW-0472">Membrane</keyword>
<evidence type="ECO:0000256" key="2">
    <source>
        <dbReference type="SAM" id="Phobius"/>
    </source>
</evidence>
<comment type="caution">
    <text evidence="3">The sequence shown here is derived from an EMBL/GenBank/DDBJ whole genome shotgun (WGS) entry which is preliminary data.</text>
</comment>
<protein>
    <submittedName>
        <fullName evidence="3">Uncharacterized protein</fullName>
    </submittedName>
</protein>
<accession>A0A552LY75</accession>
<name>A0A552LY75_9CHRO</name>
<feature type="compositionally biased region" description="Low complexity" evidence="1">
    <location>
        <begin position="53"/>
        <end position="70"/>
    </location>
</feature>
<evidence type="ECO:0000313" key="3">
    <source>
        <dbReference type="EMBL" id="TRV25167.1"/>
    </source>
</evidence>
<dbReference type="AlphaFoldDB" id="A0A552LY75"/>
<evidence type="ECO:0000256" key="1">
    <source>
        <dbReference type="SAM" id="MobiDB-lite"/>
    </source>
</evidence>
<organism evidence="3 4">
    <name type="scientific">Microcystis flos-aquae Mf_WU_F_19750830_S460</name>
    <dbReference type="NCBI Taxonomy" id="2486237"/>
    <lineage>
        <taxon>Bacteria</taxon>
        <taxon>Bacillati</taxon>
        <taxon>Cyanobacteriota</taxon>
        <taxon>Cyanophyceae</taxon>
        <taxon>Oscillatoriophycideae</taxon>
        <taxon>Chroococcales</taxon>
        <taxon>Microcystaceae</taxon>
        <taxon>Microcystis</taxon>
    </lineage>
</organism>
<dbReference type="Proteomes" id="UP000320730">
    <property type="component" value="Unassembled WGS sequence"/>
</dbReference>
<feature type="region of interest" description="Disordered" evidence="1">
    <location>
        <begin position="40"/>
        <end position="72"/>
    </location>
</feature>
<keyword evidence="2" id="KW-1133">Transmembrane helix</keyword>
<sequence>MSKIKINLQIIGVFYKRVIYPTVTLTFPIFLASLVACNPSPEGSQVNPPPTASPSAEAPTSPNTQTTTSNVSIPGVQNYTEIIFKQPQKNSSNGFFEAVNDSPELERELPKTKPFRVSGWAVNADFTQPADLVIITMGDDNTPIAIAPVTIDRPDIVKGFKKNALAKSGWIAAIDPLSLPNNSVILKAWSYDPTTKEAIQLSQEHKLTWK</sequence>
<dbReference type="EMBL" id="SFAN01000040">
    <property type="protein sequence ID" value="TRV25167.1"/>
    <property type="molecule type" value="Genomic_DNA"/>
</dbReference>